<dbReference type="Pfam" id="PF00491">
    <property type="entry name" value="Arginase"/>
    <property type="match status" value="1"/>
</dbReference>
<dbReference type="SUPFAM" id="SSF52768">
    <property type="entry name" value="Arginase/deacetylase"/>
    <property type="match status" value="1"/>
</dbReference>
<dbReference type="PROSITE" id="PS51409">
    <property type="entry name" value="ARGINASE_2"/>
    <property type="match status" value="1"/>
</dbReference>
<dbReference type="GO" id="GO:0033389">
    <property type="term" value="P:putrescine biosynthetic process from arginine, via agmatine"/>
    <property type="evidence" value="ECO:0007669"/>
    <property type="project" value="TreeGrafter"/>
</dbReference>
<feature type="non-terminal residue" evidence="3">
    <location>
        <position position="162"/>
    </location>
</feature>
<dbReference type="InterPro" id="IPR006035">
    <property type="entry name" value="Ureohydrolase"/>
</dbReference>
<evidence type="ECO:0000256" key="2">
    <source>
        <dbReference type="ARBA" id="ARBA00022801"/>
    </source>
</evidence>
<proteinExistence type="predicted"/>
<accession>A0A382PZI4</accession>
<dbReference type="EMBL" id="UINC01110102">
    <property type="protein sequence ID" value="SVC77381.1"/>
    <property type="molecule type" value="Genomic_DNA"/>
</dbReference>
<keyword evidence="1" id="KW-0479">Metal-binding</keyword>
<protein>
    <recommendedName>
        <fullName evidence="4">Agmatinase</fullName>
    </recommendedName>
</protein>
<dbReference type="GO" id="GO:0008783">
    <property type="term" value="F:agmatinase activity"/>
    <property type="evidence" value="ECO:0007669"/>
    <property type="project" value="TreeGrafter"/>
</dbReference>
<dbReference type="PANTHER" id="PTHR11358:SF26">
    <property type="entry name" value="GUANIDINO ACID HYDROLASE, MITOCHONDRIAL"/>
    <property type="match status" value="1"/>
</dbReference>
<evidence type="ECO:0008006" key="4">
    <source>
        <dbReference type="Google" id="ProtNLM"/>
    </source>
</evidence>
<dbReference type="Gene3D" id="3.40.800.10">
    <property type="entry name" value="Ureohydrolase domain"/>
    <property type="match status" value="1"/>
</dbReference>
<dbReference type="InterPro" id="IPR023696">
    <property type="entry name" value="Ureohydrolase_dom_sf"/>
</dbReference>
<name>A0A382PZI4_9ZZZZ</name>
<dbReference type="AlphaFoldDB" id="A0A382PZI4"/>
<evidence type="ECO:0000256" key="1">
    <source>
        <dbReference type="ARBA" id="ARBA00022723"/>
    </source>
</evidence>
<dbReference type="PANTHER" id="PTHR11358">
    <property type="entry name" value="ARGINASE/AGMATINASE"/>
    <property type="match status" value="1"/>
</dbReference>
<keyword evidence="2" id="KW-0378">Hydrolase</keyword>
<organism evidence="3">
    <name type="scientific">marine metagenome</name>
    <dbReference type="NCBI Taxonomy" id="408172"/>
    <lineage>
        <taxon>unclassified sequences</taxon>
        <taxon>metagenomes</taxon>
        <taxon>ecological metagenomes</taxon>
    </lineage>
</organism>
<evidence type="ECO:0000313" key="3">
    <source>
        <dbReference type="EMBL" id="SVC77381.1"/>
    </source>
</evidence>
<reference evidence="3" key="1">
    <citation type="submission" date="2018-05" db="EMBL/GenBank/DDBJ databases">
        <authorList>
            <person name="Lanie J.A."/>
            <person name="Ng W.-L."/>
            <person name="Kazmierczak K.M."/>
            <person name="Andrzejewski T.M."/>
            <person name="Davidsen T.M."/>
            <person name="Wayne K.J."/>
            <person name="Tettelin H."/>
            <person name="Glass J.I."/>
            <person name="Rusch D."/>
            <person name="Podicherti R."/>
            <person name="Tsui H.-C.T."/>
            <person name="Winkler M.E."/>
        </authorList>
    </citation>
    <scope>NUCLEOTIDE SEQUENCE</scope>
</reference>
<dbReference type="GO" id="GO:0046872">
    <property type="term" value="F:metal ion binding"/>
    <property type="evidence" value="ECO:0007669"/>
    <property type="project" value="UniProtKB-KW"/>
</dbReference>
<sequence length="162" mass="17410">MKPITNGLIRLASGRYQGGDHSITGPILKAIAGPDAKLTGGQPAALIHFDAHTDTMHHLPHWLGAERSAAHWGSYVATEGNVDPRKSIQLGLRGHTRTLNWKKTSAELGYGVIDIDEFRELGVQKTVAAIRQRVGDTPAYITFDLDCLDPSVAPAVANLEPG</sequence>
<dbReference type="PRINTS" id="PR00116">
    <property type="entry name" value="ARGINASE"/>
</dbReference>
<gene>
    <name evidence="3" type="ORF">METZ01_LOCUS330235</name>
</gene>